<evidence type="ECO:0000259" key="3">
    <source>
        <dbReference type="PROSITE" id="PS50914"/>
    </source>
</evidence>
<dbReference type="Gene3D" id="3.30.1340.30">
    <property type="match status" value="1"/>
</dbReference>
<proteinExistence type="predicted"/>
<dbReference type="EMBL" id="VTPU01000014">
    <property type="protein sequence ID" value="TZG35299.1"/>
    <property type="molecule type" value="Genomic_DNA"/>
</dbReference>
<dbReference type="OrthoDB" id="9783990at2"/>
<protein>
    <submittedName>
        <fullName evidence="4">BON domain-containing protein</fullName>
    </submittedName>
</protein>
<gene>
    <name evidence="4" type="ORF">FZZ93_13685</name>
</gene>
<keyword evidence="5" id="KW-1185">Reference proteome</keyword>
<dbReference type="Proteomes" id="UP000324260">
    <property type="component" value="Unassembled WGS sequence"/>
</dbReference>
<keyword evidence="1 2" id="KW-0732">Signal</keyword>
<dbReference type="InterPro" id="IPR014004">
    <property type="entry name" value="Transpt-assoc_nodulatn_dom_bac"/>
</dbReference>
<evidence type="ECO:0000256" key="2">
    <source>
        <dbReference type="SAM" id="SignalP"/>
    </source>
</evidence>
<reference evidence="4 5" key="1">
    <citation type="submission" date="2019-08" db="EMBL/GenBank/DDBJ databases">
        <title>Draft Genome Sequence of Halomonas eurihalina Isolated from Preserved Hide-surface.</title>
        <authorList>
            <person name="Hussain S.A."/>
            <person name="Xu A."/>
            <person name="Sarker M."/>
            <person name="Sommers C."/>
        </authorList>
    </citation>
    <scope>NUCLEOTIDE SEQUENCE [LARGE SCALE GENOMIC DNA]</scope>
    <source>
        <strain evidence="4 5">MS1</strain>
    </source>
</reference>
<dbReference type="PROSITE" id="PS51257">
    <property type="entry name" value="PROKAR_LIPOPROTEIN"/>
    <property type="match status" value="1"/>
</dbReference>
<name>A0A5D9CUP6_HALER</name>
<feature type="domain" description="BON" evidence="3">
    <location>
        <begin position="119"/>
        <end position="186"/>
    </location>
</feature>
<evidence type="ECO:0000256" key="1">
    <source>
        <dbReference type="ARBA" id="ARBA00022729"/>
    </source>
</evidence>
<evidence type="ECO:0000313" key="4">
    <source>
        <dbReference type="EMBL" id="TZG35299.1"/>
    </source>
</evidence>
<sequence>MSYKSLCTVLTLICLLVLTGCASSAPVSEHYGQRTEGTKVEDSNIEDKIYHNLKANDARLGDARINVNAFNGVVLLTGQVPSQELKDMAVQVAEQVRNVRKVHNELTIAANLPHSQRLTDTWITTKVRTALVANEAIDSGRLLVVTENATVYLMGIVSRAEAERIVSVASNAGGMQRIIKVFDYLD</sequence>
<comment type="caution">
    <text evidence="4">The sequence shown here is derived from an EMBL/GenBank/DDBJ whole genome shotgun (WGS) entry which is preliminary data.</text>
</comment>
<feature type="domain" description="BON" evidence="3">
    <location>
        <begin position="41"/>
        <end position="110"/>
    </location>
</feature>
<dbReference type="AlphaFoldDB" id="A0A5D9CUP6"/>
<dbReference type="SMART" id="SM00749">
    <property type="entry name" value="BON"/>
    <property type="match status" value="2"/>
</dbReference>
<feature type="signal peptide" evidence="2">
    <location>
        <begin position="1"/>
        <end position="24"/>
    </location>
</feature>
<accession>A0A5D9CUP6</accession>
<dbReference type="RefSeq" id="WP_149322880.1">
    <property type="nucleotide sequence ID" value="NZ_JARWAH010000003.1"/>
</dbReference>
<organism evidence="4 5">
    <name type="scientific">Halomonas eurihalina</name>
    <dbReference type="NCBI Taxonomy" id="42566"/>
    <lineage>
        <taxon>Bacteria</taxon>
        <taxon>Pseudomonadati</taxon>
        <taxon>Pseudomonadota</taxon>
        <taxon>Gammaproteobacteria</taxon>
        <taxon>Oceanospirillales</taxon>
        <taxon>Halomonadaceae</taxon>
        <taxon>Halomonas</taxon>
    </lineage>
</organism>
<dbReference type="PROSITE" id="PS50914">
    <property type="entry name" value="BON"/>
    <property type="match status" value="2"/>
</dbReference>
<dbReference type="InterPro" id="IPR051686">
    <property type="entry name" value="Lipoprotein_DolP"/>
</dbReference>
<dbReference type="PANTHER" id="PTHR34606">
    <property type="entry name" value="BON DOMAIN-CONTAINING PROTEIN"/>
    <property type="match status" value="1"/>
</dbReference>
<evidence type="ECO:0000313" key="5">
    <source>
        <dbReference type="Proteomes" id="UP000324260"/>
    </source>
</evidence>
<dbReference type="Pfam" id="PF04972">
    <property type="entry name" value="BON"/>
    <property type="match status" value="2"/>
</dbReference>
<dbReference type="PANTHER" id="PTHR34606:SF4">
    <property type="entry name" value="OUTER MEMBRANE LIPOPROTEIN DOLP"/>
    <property type="match status" value="1"/>
</dbReference>
<feature type="chain" id="PRO_5022764000" evidence="2">
    <location>
        <begin position="25"/>
        <end position="186"/>
    </location>
</feature>
<dbReference type="InterPro" id="IPR007055">
    <property type="entry name" value="BON_dom"/>
</dbReference>